<dbReference type="InterPro" id="IPR008930">
    <property type="entry name" value="Terpenoid_cyclase/PrenylTrfase"/>
</dbReference>
<dbReference type="InterPro" id="IPR021868">
    <property type="entry name" value="Alpha_2_Macroglob_MG3"/>
</dbReference>
<evidence type="ECO:0000313" key="7">
    <source>
        <dbReference type="EMBL" id="SMY07011.1"/>
    </source>
</evidence>
<organism evidence="7 8">
    <name type="scientific">Flavimaricola marinus</name>
    <dbReference type="NCBI Taxonomy" id="1819565"/>
    <lineage>
        <taxon>Bacteria</taxon>
        <taxon>Pseudomonadati</taxon>
        <taxon>Pseudomonadota</taxon>
        <taxon>Alphaproteobacteria</taxon>
        <taxon>Rhodobacterales</taxon>
        <taxon>Paracoccaceae</taxon>
        <taxon>Flavimaricola</taxon>
    </lineage>
</organism>
<dbReference type="InterPro" id="IPR047565">
    <property type="entry name" value="Alpha-macroglob_thiol-ester_cl"/>
</dbReference>
<evidence type="ECO:0000256" key="2">
    <source>
        <dbReference type="ARBA" id="ARBA00022729"/>
    </source>
</evidence>
<dbReference type="InterPro" id="IPR001599">
    <property type="entry name" value="Macroglobln_a2"/>
</dbReference>
<evidence type="ECO:0000259" key="6">
    <source>
        <dbReference type="PROSITE" id="PS50948"/>
    </source>
</evidence>
<feature type="chain" id="PRO_5012014483" description="Apple domain-containing protein" evidence="5">
    <location>
        <begin position="20"/>
        <end position="1809"/>
    </location>
</feature>
<dbReference type="InterPro" id="IPR049120">
    <property type="entry name" value="A2M_bMG2"/>
</dbReference>
<dbReference type="Pfam" id="PF11974">
    <property type="entry name" value="bMG3"/>
    <property type="match status" value="1"/>
</dbReference>
<dbReference type="InterPro" id="IPR011626">
    <property type="entry name" value="Alpha-macroglobulin_TED"/>
</dbReference>
<dbReference type="InterPro" id="IPR041462">
    <property type="entry name" value="Bact_A2M_MG6"/>
</dbReference>
<protein>
    <recommendedName>
        <fullName evidence="6">Apple domain-containing protein</fullName>
    </recommendedName>
</protein>
<dbReference type="InterPro" id="IPR026284">
    <property type="entry name" value="A2MG_proteobact"/>
</dbReference>
<keyword evidence="2 5" id="KW-0732">Signal</keyword>
<name>A0A238LBM3_9RHOB</name>
<keyword evidence="8" id="KW-1185">Reference proteome</keyword>
<dbReference type="PANTHER" id="PTHR40094:SF1">
    <property type="entry name" value="UBIQUITIN DOMAIN-CONTAINING PROTEIN"/>
    <property type="match status" value="1"/>
</dbReference>
<evidence type="ECO:0000313" key="8">
    <source>
        <dbReference type="Proteomes" id="UP000201613"/>
    </source>
</evidence>
<dbReference type="PIRSF" id="PIRSF038980">
    <property type="entry name" value="A2M_bac"/>
    <property type="match status" value="1"/>
</dbReference>
<dbReference type="OrthoDB" id="9767116at2"/>
<dbReference type="GO" id="GO:0005615">
    <property type="term" value="C:extracellular space"/>
    <property type="evidence" value="ECO:0007669"/>
    <property type="project" value="InterPro"/>
</dbReference>
<dbReference type="CDD" id="cd01100">
    <property type="entry name" value="APPLE_Factor_XI_like"/>
    <property type="match status" value="1"/>
</dbReference>
<dbReference type="SUPFAM" id="SSF48239">
    <property type="entry name" value="Terpenoid cyclases/Protein prenyltransferases"/>
    <property type="match status" value="1"/>
</dbReference>
<accession>A0A238LBM3</accession>
<sequence>MHRLIAVVFLALIGSIATGQEATPDARFVISRDVDYPGGDISAIFDTTLDACQNACLSNGQCTAFTFNQRSNACFPKVDTGVVEAYSGAISGRVIRTPPAVRNLAATRLADLAFLADADISAARSLAGGIGRLHAADEFSAGALLAAADQARGRGDTLGAFRFTGAAVSLTDRSDLWLEYGRLGRIVTGNNSADVNAARNNSLPAIINAYLRAESAGAQASILGEMALSLEAKQRGRLTIPALRLAQDIAPRRDTEAALERAIGLYGFRVADTDVQSDSATPRICALFSEPLVQAGVDYATYVQLPDPRLAVSVNGDQLCIDGVQHGERYRVVMREGLPAESGETLVRAVELSLYVRDRTPSARFVSRAYVLPRMGDIAVPLETVNLETVELSLARMSDRNILRSMQEDLFASPLYAWQESFFTDQIGEVFWTGTAQVQGELNQDSLTRVPLSEALADQQAGVYVLQASVPGADRDDNPPATQWFVLSDLGIATMQGVDGLTVVVRSLGDATAVEGAEVQLLSRANSVLGTVETDATGLARFDAGLSRGTGSSAPGLVTVRNGPDDLAFLSLTEPAFDLSDRGVEGREPAPPIDVFLTTDRGAYRAGETIWATALMRDAKARALPGVPLTAILSRPDGVEYSRISSTDDSAGGHVFALATVGTAPRGSWKIDVLADVDAPPLATASVLVEDFLPERIDFDMVTEPFLRLGQPSAIAVAANYLFGPPAPDLPIEGEVLLRAANGVDAWPGFVFGRHDERFEAQLAGISGASRTDSDGSAIVGLDLPEVFGGASQPLEAVATLRLTEGSGRPVERSLTVPVRPDMAMIGIRPAAEDVIPEGGNASFSLIGLSPDLTAEPMQVQWTINRLRTTYQWYQLYGDWNWEPTTTRTRIATGSVALGATPVEVSAPVEWGQYEIVVERTDGAYIAASDTFYAGWYAPADAGTTPDLLEASLDAENYAIGDTANFRIVPRYAGTAIVTVMTNRVVSIEAVEVSEGENIIPLPVTEEWGAGAYVTASVIRPMDVGQDRNPARSMGLAYAPVDPGDKQLSLSLDWNADVAPRGPLTVQMQVEGATDQAYVTLAAVDVGILNITGFESPDPEGHYFGQRKLGVELRDIYGRLIDGMNGAMGTVRSGGDAQANSGQNAPPPTEELVSYFSGPIEIGPDGRAEVTFDLPSFNGTVRLMAVAWSGQAVGQAEADVLVRDPVVVTASVPRFMAPGDSSRMLLEIVHADGPAGTMQLVVSADGLSIFNQVVPSSFELAEGAKQTYRVPFVADEIGLHEITVSLTTPDGRELEKVLTVPVMLNDPEVSRTSRFTLAAGSTFTFDDQVFAGFSPGSGSATLSIGPLARFDAPGLLEALNRYPYGCTEQITSRALPLIYFNDVAQAMGLADGDEIEQRITEAIQAVLGNQAANGAFGLWGPYSGDLWLDAYVTDFLSRARARGHTVPDRAFDSAIDNLRNRVNYAPDFESGGQDIAYALMVLAREGAAAIGDLRYYVDERADAFTTPLAAAQLGAALAFYGDQERADAMFRRAVLRISTIPDDREASVWRSDYGSVRRDNAAVLALAVEAGSAVVDADLLSTRLARAGDRVSTQEAVWTLLAADALIDDIRDTGLTINGVAPDGPLVRLRDASARAAPINVANTGGKPTELTVTTFGVPLEPEPAGGNGFSIRRDYYTMDGETTSPDGVPVGTRLVTVLTVQPFGRQEARLMVDDPLPAGFEIDNPNLLRGGDIRALEWLDPVRGENAEFRQDRFLAAVNWRSDASFQLAYVVRAVSPGSFRHPAASVEDMYRPQMRANTDTGQISVTE</sequence>
<dbReference type="Pfam" id="PF17972">
    <property type="entry name" value="bMG5"/>
    <property type="match status" value="1"/>
</dbReference>
<comment type="similarity">
    <text evidence="1">Belongs to the protease inhibitor I39 (alpha-2-macroglobulin) family. Bacterial alpha-2-macroglobulin subfamily.</text>
</comment>
<dbReference type="InterPro" id="IPR041203">
    <property type="entry name" value="Bact_A2M_MG5"/>
</dbReference>
<dbReference type="Pfam" id="PF00207">
    <property type="entry name" value="A2M"/>
    <property type="match status" value="1"/>
</dbReference>
<dbReference type="InterPro" id="IPR000177">
    <property type="entry name" value="Apple"/>
</dbReference>
<feature type="signal peptide" evidence="5">
    <location>
        <begin position="1"/>
        <end position="19"/>
    </location>
</feature>
<dbReference type="GO" id="GO:0004866">
    <property type="term" value="F:endopeptidase inhibitor activity"/>
    <property type="evidence" value="ECO:0007669"/>
    <property type="project" value="InterPro"/>
</dbReference>
<proteinExistence type="inferred from homology"/>
<dbReference type="Proteomes" id="UP000201613">
    <property type="component" value="Unassembled WGS sequence"/>
</dbReference>
<dbReference type="Pfam" id="PF17962">
    <property type="entry name" value="bMG6"/>
    <property type="match status" value="1"/>
</dbReference>
<evidence type="ECO:0000256" key="3">
    <source>
        <dbReference type="ARBA" id="ARBA00022737"/>
    </source>
</evidence>
<dbReference type="Pfam" id="PF00024">
    <property type="entry name" value="PAN_1"/>
    <property type="match status" value="1"/>
</dbReference>
<dbReference type="CDD" id="cd02891">
    <property type="entry name" value="A2M_like"/>
    <property type="match status" value="1"/>
</dbReference>
<dbReference type="InterPro" id="IPR041246">
    <property type="entry name" value="Bact_MG10"/>
</dbReference>
<dbReference type="Gene3D" id="3.50.4.10">
    <property type="entry name" value="Hepatocyte Growth Factor"/>
    <property type="match status" value="1"/>
</dbReference>
<dbReference type="GO" id="GO:0006508">
    <property type="term" value="P:proteolysis"/>
    <property type="evidence" value="ECO:0007669"/>
    <property type="project" value="InterPro"/>
</dbReference>
<dbReference type="InterPro" id="IPR002890">
    <property type="entry name" value="MG2"/>
</dbReference>
<dbReference type="Pfam" id="PF07703">
    <property type="entry name" value="A2M_BRD"/>
    <property type="match status" value="1"/>
</dbReference>
<dbReference type="InterPro" id="IPR003609">
    <property type="entry name" value="Pan_app"/>
</dbReference>
<dbReference type="InterPro" id="IPR011625">
    <property type="entry name" value="A2M_N_BRD"/>
</dbReference>
<gene>
    <name evidence="7" type="ORF">LOM8899_01142</name>
</gene>
<dbReference type="Pfam" id="PF17973">
    <property type="entry name" value="bMG10"/>
    <property type="match status" value="1"/>
</dbReference>
<keyword evidence="3" id="KW-0677">Repeat</keyword>
<reference evidence="7 8" key="1">
    <citation type="submission" date="2017-05" db="EMBL/GenBank/DDBJ databases">
        <authorList>
            <person name="Song R."/>
            <person name="Chenine A.L."/>
            <person name="Ruprecht R.M."/>
        </authorList>
    </citation>
    <scope>NUCLEOTIDE SEQUENCE [LARGE SCALE GENOMIC DNA]</scope>
    <source>
        <strain evidence="7 8">CECT 8899</strain>
    </source>
</reference>
<dbReference type="SMART" id="SM01360">
    <property type="entry name" value="A2M"/>
    <property type="match status" value="1"/>
</dbReference>
<dbReference type="Pfam" id="PF07678">
    <property type="entry name" value="TED_complement"/>
    <property type="match status" value="1"/>
</dbReference>
<dbReference type="RefSeq" id="WP_093991113.1">
    <property type="nucleotide sequence ID" value="NZ_FXZK01000001.1"/>
</dbReference>
<dbReference type="SMART" id="SM01359">
    <property type="entry name" value="A2M_N_2"/>
    <property type="match status" value="1"/>
</dbReference>
<evidence type="ECO:0000256" key="1">
    <source>
        <dbReference type="ARBA" id="ARBA00010556"/>
    </source>
</evidence>
<dbReference type="SMART" id="SM00223">
    <property type="entry name" value="APPLE"/>
    <property type="match status" value="1"/>
</dbReference>
<evidence type="ECO:0000256" key="4">
    <source>
        <dbReference type="ARBA" id="ARBA00023157"/>
    </source>
</evidence>
<dbReference type="PROSITE" id="PS50948">
    <property type="entry name" value="PAN"/>
    <property type="match status" value="1"/>
</dbReference>
<dbReference type="Pfam" id="PF01835">
    <property type="entry name" value="MG2"/>
    <property type="match status" value="1"/>
</dbReference>
<dbReference type="PANTHER" id="PTHR40094">
    <property type="entry name" value="ALPHA-2-MACROGLOBULIN HOMOLOG"/>
    <property type="match status" value="1"/>
</dbReference>
<feature type="domain" description="Apple" evidence="6">
    <location>
        <begin position="23"/>
        <end position="90"/>
    </location>
</feature>
<dbReference type="SMART" id="SM01419">
    <property type="entry name" value="Thiol-ester_cl"/>
    <property type="match status" value="1"/>
</dbReference>
<dbReference type="EMBL" id="FXZK01000001">
    <property type="protein sequence ID" value="SMY07011.1"/>
    <property type="molecule type" value="Genomic_DNA"/>
</dbReference>
<dbReference type="Gene3D" id="1.50.10.20">
    <property type="match status" value="1"/>
</dbReference>
<keyword evidence="4" id="KW-1015">Disulfide bond</keyword>
<dbReference type="Gene3D" id="2.60.40.1930">
    <property type="match status" value="1"/>
</dbReference>
<dbReference type="Pfam" id="PF21142">
    <property type="entry name" value="A2M_bMG2"/>
    <property type="match status" value="1"/>
</dbReference>
<dbReference type="InterPro" id="IPR051802">
    <property type="entry name" value="YfhM-like"/>
</dbReference>
<evidence type="ECO:0000256" key="5">
    <source>
        <dbReference type="SAM" id="SignalP"/>
    </source>
</evidence>